<keyword evidence="7 8" id="KW-0472">Membrane</keyword>
<feature type="transmembrane region" description="Helical" evidence="8">
    <location>
        <begin position="301"/>
        <end position="322"/>
    </location>
</feature>
<feature type="transmembrane region" description="Helical" evidence="8">
    <location>
        <begin position="401"/>
        <end position="421"/>
    </location>
</feature>
<evidence type="ECO:0000313" key="10">
    <source>
        <dbReference type="EMBL" id="MFD2172184.1"/>
    </source>
</evidence>
<feature type="transmembrane region" description="Helical" evidence="8">
    <location>
        <begin position="163"/>
        <end position="184"/>
    </location>
</feature>
<protein>
    <submittedName>
        <fullName evidence="10">MDR family MFS transporter</fullName>
    </submittedName>
</protein>
<sequence length="482" mass="51296">MSAWLNPKRTVAILYVVAMFMAAMDGTIVNVALKTISAEFQVPPSASSLINVGYLVSLALVLPVSGWLGDRFGTKRIFLLAIGLFTVASAMCGFAESLGTLTLFRIFQGAAGGLLTPVGMAMLFRAFPPQERVKLSRYLVLPIALAPAFGPIIGGLLTDELSWRWGFYVNIPFGILAVAFGAYFLREHVEPSVRKLDLPGFLLSAPGFAMLVYALSQGSARGWTAPEIITTGLLGIVFIALLVVVELRVSQPMLDLRLLKERLFQTSGLINLFIASGLLGMLYVFPLMYQDVLHASALDAGLVTFPEALGLMVASQLVPLIYPRLGPKRQIAIALFCAAVVFVLLSWVGTTSNPWVLRALMFSAGFFLGQAVGAVQIISFTKIPGASMGRASTLFTVQNRLGSALGLAVLATLLAVVGNSPADLSAQAAPDLFAYRVAMLGAASFLLIALAFALRIRSADVEATMQKRSTAGTAVASPSVKN</sequence>
<dbReference type="InterPro" id="IPR036259">
    <property type="entry name" value="MFS_trans_sf"/>
</dbReference>
<feature type="transmembrane region" description="Helical" evidence="8">
    <location>
        <begin position="331"/>
        <end position="349"/>
    </location>
</feature>
<feature type="transmembrane region" description="Helical" evidence="8">
    <location>
        <begin position="77"/>
        <end position="100"/>
    </location>
</feature>
<evidence type="ECO:0000256" key="5">
    <source>
        <dbReference type="ARBA" id="ARBA00022692"/>
    </source>
</evidence>
<dbReference type="PANTHER" id="PTHR42718">
    <property type="entry name" value="MAJOR FACILITATOR SUPERFAMILY MULTIDRUG TRANSPORTER MFSC"/>
    <property type="match status" value="1"/>
</dbReference>
<keyword evidence="6 8" id="KW-1133">Transmembrane helix</keyword>
<evidence type="ECO:0000256" key="2">
    <source>
        <dbReference type="ARBA" id="ARBA00008537"/>
    </source>
</evidence>
<evidence type="ECO:0000256" key="8">
    <source>
        <dbReference type="SAM" id="Phobius"/>
    </source>
</evidence>
<comment type="caution">
    <text evidence="10">The sequence shown here is derived from an EMBL/GenBank/DDBJ whole genome shotgun (WGS) entry which is preliminary data.</text>
</comment>
<comment type="subcellular location">
    <subcellularLocation>
        <location evidence="1">Cell membrane</location>
        <topology evidence="1">Multi-pass membrane protein</topology>
    </subcellularLocation>
</comment>
<evidence type="ECO:0000256" key="7">
    <source>
        <dbReference type="ARBA" id="ARBA00023136"/>
    </source>
</evidence>
<dbReference type="PROSITE" id="PS50850">
    <property type="entry name" value="MFS"/>
    <property type="match status" value="1"/>
</dbReference>
<dbReference type="CDD" id="cd17503">
    <property type="entry name" value="MFS_LmrB_MDR_like"/>
    <property type="match status" value="1"/>
</dbReference>
<keyword evidence="5 8" id="KW-0812">Transmembrane</keyword>
<name>A0ABW5A3K6_9BACL</name>
<evidence type="ECO:0000313" key="11">
    <source>
        <dbReference type="Proteomes" id="UP001597343"/>
    </source>
</evidence>
<dbReference type="InterPro" id="IPR020846">
    <property type="entry name" value="MFS_dom"/>
</dbReference>
<feature type="transmembrane region" description="Helical" evidence="8">
    <location>
        <begin position="433"/>
        <end position="454"/>
    </location>
</feature>
<keyword evidence="11" id="KW-1185">Reference proteome</keyword>
<evidence type="ECO:0000256" key="1">
    <source>
        <dbReference type="ARBA" id="ARBA00004651"/>
    </source>
</evidence>
<dbReference type="EMBL" id="JBHUIO010000016">
    <property type="protein sequence ID" value="MFD2172184.1"/>
    <property type="molecule type" value="Genomic_DNA"/>
</dbReference>
<reference evidence="11" key="1">
    <citation type="journal article" date="2019" name="Int. J. Syst. Evol. Microbiol.">
        <title>The Global Catalogue of Microorganisms (GCM) 10K type strain sequencing project: providing services to taxonomists for standard genome sequencing and annotation.</title>
        <authorList>
            <consortium name="The Broad Institute Genomics Platform"/>
            <consortium name="The Broad Institute Genome Sequencing Center for Infectious Disease"/>
            <person name="Wu L."/>
            <person name="Ma J."/>
        </authorList>
    </citation>
    <scope>NUCLEOTIDE SEQUENCE [LARGE SCALE GENOMIC DNA]</scope>
    <source>
        <strain evidence="11">CGMCC 1.13574</strain>
    </source>
</reference>
<dbReference type="Gene3D" id="1.20.1250.20">
    <property type="entry name" value="MFS general substrate transporter like domains"/>
    <property type="match status" value="1"/>
</dbReference>
<feature type="transmembrane region" description="Helical" evidence="8">
    <location>
        <begin position="139"/>
        <end position="157"/>
    </location>
</feature>
<evidence type="ECO:0000259" key="9">
    <source>
        <dbReference type="PROSITE" id="PS50850"/>
    </source>
</evidence>
<feature type="transmembrane region" description="Helical" evidence="8">
    <location>
        <begin position="45"/>
        <end position="65"/>
    </location>
</feature>
<accession>A0ABW5A3K6</accession>
<feature type="transmembrane region" description="Helical" evidence="8">
    <location>
        <begin position="12"/>
        <end position="33"/>
    </location>
</feature>
<feature type="transmembrane region" description="Helical" evidence="8">
    <location>
        <begin position="268"/>
        <end position="289"/>
    </location>
</feature>
<evidence type="ECO:0000256" key="6">
    <source>
        <dbReference type="ARBA" id="ARBA00022989"/>
    </source>
</evidence>
<dbReference type="RefSeq" id="WP_386049573.1">
    <property type="nucleotide sequence ID" value="NZ_JBHUIO010000016.1"/>
</dbReference>
<dbReference type="Proteomes" id="UP001597343">
    <property type="component" value="Unassembled WGS sequence"/>
</dbReference>
<keyword evidence="4" id="KW-1003">Cell membrane</keyword>
<dbReference type="InterPro" id="IPR011701">
    <property type="entry name" value="MFS"/>
</dbReference>
<dbReference type="Gene3D" id="1.20.1720.10">
    <property type="entry name" value="Multidrug resistance protein D"/>
    <property type="match status" value="1"/>
</dbReference>
<feature type="transmembrane region" description="Helical" evidence="8">
    <location>
        <begin position="355"/>
        <end position="380"/>
    </location>
</feature>
<dbReference type="InterPro" id="IPR004638">
    <property type="entry name" value="EmrB-like"/>
</dbReference>
<evidence type="ECO:0000256" key="3">
    <source>
        <dbReference type="ARBA" id="ARBA00022448"/>
    </source>
</evidence>
<dbReference type="PANTHER" id="PTHR42718:SF9">
    <property type="entry name" value="MAJOR FACILITATOR SUPERFAMILY MULTIDRUG TRANSPORTER MFSC"/>
    <property type="match status" value="1"/>
</dbReference>
<feature type="transmembrane region" description="Helical" evidence="8">
    <location>
        <begin position="196"/>
        <end position="216"/>
    </location>
</feature>
<feature type="transmembrane region" description="Helical" evidence="8">
    <location>
        <begin position="106"/>
        <end position="127"/>
    </location>
</feature>
<proteinExistence type="inferred from homology"/>
<gene>
    <name evidence="10" type="ORF">ACFSOY_19710</name>
</gene>
<feature type="transmembrane region" description="Helical" evidence="8">
    <location>
        <begin position="228"/>
        <end position="247"/>
    </location>
</feature>
<dbReference type="NCBIfam" id="TIGR00711">
    <property type="entry name" value="efflux_EmrB"/>
    <property type="match status" value="1"/>
</dbReference>
<dbReference type="Pfam" id="PF07690">
    <property type="entry name" value="MFS_1"/>
    <property type="match status" value="1"/>
</dbReference>
<dbReference type="SUPFAM" id="SSF103473">
    <property type="entry name" value="MFS general substrate transporter"/>
    <property type="match status" value="1"/>
</dbReference>
<organism evidence="10 11">
    <name type="scientific">Tumebacillus lipolyticus</name>
    <dbReference type="NCBI Taxonomy" id="1280370"/>
    <lineage>
        <taxon>Bacteria</taxon>
        <taxon>Bacillati</taxon>
        <taxon>Bacillota</taxon>
        <taxon>Bacilli</taxon>
        <taxon>Bacillales</taxon>
        <taxon>Alicyclobacillaceae</taxon>
        <taxon>Tumebacillus</taxon>
    </lineage>
</organism>
<feature type="domain" description="Major facilitator superfamily (MFS) profile" evidence="9">
    <location>
        <begin position="11"/>
        <end position="461"/>
    </location>
</feature>
<comment type="similarity">
    <text evidence="2">Belongs to the major facilitator superfamily. EmrB family.</text>
</comment>
<keyword evidence="3" id="KW-0813">Transport</keyword>
<evidence type="ECO:0000256" key="4">
    <source>
        <dbReference type="ARBA" id="ARBA00022475"/>
    </source>
</evidence>